<dbReference type="PANTHER" id="PTHR22835">
    <property type="entry name" value="ZINC FINGER FYVE DOMAIN CONTAINING PROTEIN"/>
    <property type="match status" value="1"/>
</dbReference>
<accession>A0A9E7ETR1</accession>
<evidence type="ECO:0000256" key="2">
    <source>
        <dbReference type="ARBA" id="ARBA00022729"/>
    </source>
</evidence>
<organism evidence="6 7">
    <name type="scientific">Musa troglodytarum</name>
    <name type="common">fe'i banana</name>
    <dbReference type="NCBI Taxonomy" id="320322"/>
    <lineage>
        <taxon>Eukaryota</taxon>
        <taxon>Viridiplantae</taxon>
        <taxon>Streptophyta</taxon>
        <taxon>Embryophyta</taxon>
        <taxon>Tracheophyta</taxon>
        <taxon>Spermatophyta</taxon>
        <taxon>Magnoliopsida</taxon>
        <taxon>Liliopsida</taxon>
        <taxon>Zingiberales</taxon>
        <taxon>Musaceae</taxon>
        <taxon>Musa</taxon>
    </lineage>
</organism>
<dbReference type="InterPro" id="IPR036514">
    <property type="entry name" value="SGNH_hydro_sf"/>
</dbReference>
<keyword evidence="3" id="KW-0378">Hydrolase</keyword>
<dbReference type="CDD" id="cd01837">
    <property type="entry name" value="SGNH_plant_lipase_like"/>
    <property type="match status" value="1"/>
</dbReference>
<evidence type="ECO:0000256" key="1">
    <source>
        <dbReference type="ARBA" id="ARBA00008668"/>
    </source>
</evidence>
<dbReference type="InterPro" id="IPR035669">
    <property type="entry name" value="SGNH_plant_lipase-like"/>
</dbReference>
<evidence type="ECO:0000256" key="5">
    <source>
        <dbReference type="SAM" id="SignalP"/>
    </source>
</evidence>
<reference evidence="6" key="1">
    <citation type="submission" date="2022-05" db="EMBL/GenBank/DDBJ databases">
        <title>The Musa troglodytarum L. genome provides insights into the mechanism of non-climacteric behaviour and enrichment of carotenoids.</title>
        <authorList>
            <person name="Wang J."/>
        </authorList>
    </citation>
    <scope>NUCLEOTIDE SEQUENCE</scope>
    <source>
        <tissue evidence="6">Leaf</tissue>
    </source>
</reference>
<feature type="signal peptide" evidence="5">
    <location>
        <begin position="1"/>
        <end position="29"/>
    </location>
</feature>
<keyword evidence="2 5" id="KW-0732">Signal</keyword>
<keyword evidence="7" id="KW-1185">Reference proteome</keyword>
<dbReference type="InterPro" id="IPR001087">
    <property type="entry name" value="GDSL"/>
</dbReference>
<evidence type="ECO:0000313" key="7">
    <source>
        <dbReference type="Proteomes" id="UP001055439"/>
    </source>
</evidence>
<name>A0A9E7ETR1_9LILI</name>
<dbReference type="Gene3D" id="3.40.50.1110">
    <property type="entry name" value="SGNH hydrolase"/>
    <property type="match status" value="1"/>
</dbReference>
<dbReference type="OrthoDB" id="759046at2759"/>
<dbReference type="PANTHER" id="PTHR22835:SF663">
    <property type="entry name" value="LIPASE-LIKE"/>
    <property type="match status" value="1"/>
</dbReference>
<dbReference type="EMBL" id="CP097503">
    <property type="protein sequence ID" value="URD82430.1"/>
    <property type="molecule type" value="Genomic_DNA"/>
</dbReference>
<dbReference type="Pfam" id="PF00657">
    <property type="entry name" value="Lipase_GDSL"/>
    <property type="match status" value="1"/>
</dbReference>
<sequence length="408" mass="44450">MAPSFSARLSLHVILLSVDLLLLSSVVTPSPGCYSAIFNFGDSLTDTGNLAFLTGGKAPASRPPYGETYFHRPTGRFTDGRIILDFIARAMRLPLVPPYPAGRGRHNFAKGANFAVAGARALSNAFYVAEGFNWFDQLLQSSSPSALAAHDILKQSLFMVGEIGINDYNHVLLDDRPIDSVRAYVAPVVHAIASAIDVIQPLALVRTGAKTVMASGMFPVGCIPVFLAKFRTQDAEAYDPATGCLKWLNEFSQHHNLLLRRQLGRLRQAHPHATIVYADIYGALMSIYASPRRFGMTSPLMACCGGEGPYHFNFSVGCGDPTSTWCGDPWSYVCWDGKHLTEEAYHLQPRPAVDLPPMVDSSITDQFMLTDLQALVRAGAKTVLVSGIFPMDDVDSGGVLWRLVIKQL</sequence>
<dbReference type="SUPFAM" id="SSF52266">
    <property type="entry name" value="SGNH hydrolase"/>
    <property type="match status" value="1"/>
</dbReference>
<evidence type="ECO:0000313" key="6">
    <source>
        <dbReference type="EMBL" id="URD82430.1"/>
    </source>
</evidence>
<evidence type="ECO:0000256" key="3">
    <source>
        <dbReference type="ARBA" id="ARBA00022801"/>
    </source>
</evidence>
<protein>
    <submittedName>
        <fullName evidence="6">Lipid catabolic process</fullName>
    </submittedName>
</protein>
<gene>
    <name evidence="6" type="ORF">MUK42_02315</name>
</gene>
<feature type="chain" id="PRO_5039118480" evidence="5">
    <location>
        <begin position="30"/>
        <end position="408"/>
    </location>
</feature>
<keyword evidence="4" id="KW-0325">Glycoprotein</keyword>
<comment type="similarity">
    <text evidence="1">Belongs to the 'GDSL' lipolytic enzyme family.</text>
</comment>
<dbReference type="AlphaFoldDB" id="A0A9E7ETR1"/>
<dbReference type="GO" id="GO:0016788">
    <property type="term" value="F:hydrolase activity, acting on ester bonds"/>
    <property type="evidence" value="ECO:0007669"/>
    <property type="project" value="InterPro"/>
</dbReference>
<evidence type="ECO:0000256" key="4">
    <source>
        <dbReference type="ARBA" id="ARBA00023180"/>
    </source>
</evidence>
<proteinExistence type="inferred from homology"/>
<dbReference type="Proteomes" id="UP001055439">
    <property type="component" value="Chromosome 10"/>
</dbReference>